<sequence>MKITTMQEKILNAAENLIQTMGYNAFSYKDIAHAVGIKTSSIHYYYPAKEDLATAVIEWHLERVSVLLDELNANNNLSLQAKLLSLVDIVISLTISNDLKMCLGGMLASDVISLPEKVKKKVCIFFDTLERWIRETLSKEKKANSSWRNLYTVNDLAKYLIVQLEGGLLMTRLYKDFSYIETVKNFIKITL</sequence>
<name>A0A378JRK9_9GAMM</name>
<dbReference type="Pfam" id="PF00440">
    <property type="entry name" value="TetR_N"/>
    <property type="match status" value="1"/>
</dbReference>
<reference evidence="6 7" key="1">
    <citation type="submission" date="2018-06" db="EMBL/GenBank/DDBJ databases">
        <authorList>
            <consortium name="Pathogen Informatics"/>
            <person name="Doyle S."/>
        </authorList>
    </citation>
    <scope>NUCLEOTIDE SEQUENCE [LARGE SCALE GENOMIC DNA]</scope>
    <source>
        <strain evidence="6 7">NCTC13315</strain>
    </source>
</reference>
<dbReference type="PROSITE" id="PS50977">
    <property type="entry name" value="HTH_TETR_2"/>
    <property type="match status" value="1"/>
</dbReference>
<dbReference type="SUPFAM" id="SSF46689">
    <property type="entry name" value="Homeodomain-like"/>
    <property type="match status" value="1"/>
</dbReference>
<dbReference type="RefSeq" id="WP_242604274.1">
    <property type="nucleotide sequence ID" value="NZ_CAAAHO010000016.1"/>
</dbReference>
<feature type="domain" description="HTH tetR-type" evidence="5">
    <location>
        <begin position="4"/>
        <end position="64"/>
    </location>
</feature>
<accession>A0A378JRK9</accession>
<dbReference type="GO" id="GO:0003677">
    <property type="term" value="F:DNA binding"/>
    <property type="evidence" value="ECO:0007669"/>
    <property type="project" value="UniProtKB-UniRule"/>
</dbReference>
<dbReference type="Gene3D" id="1.10.357.10">
    <property type="entry name" value="Tetracycline Repressor, domain 2"/>
    <property type="match status" value="1"/>
</dbReference>
<keyword evidence="2 4" id="KW-0238">DNA-binding</keyword>
<gene>
    <name evidence="6" type="ORF">NCTC13315_03168</name>
</gene>
<organism evidence="6 7">
    <name type="scientific">Legionella beliardensis</name>
    <dbReference type="NCBI Taxonomy" id="91822"/>
    <lineage>
        <taxon>Bacteria</taxon>
        <taxon>Pseudomonadati</taxon>
        <taxon>Pseudomonadota</taxon>
        <taxon>Gammaproteobacteria</taxon>
        <taxon>Legionellales</taxon>
        <taxon>Legionellaceae</taxon>
        <taxon>Legionella</taxon>
    </lineage>
</organism>
<evidence type="ECO:0000256" key="2">
    <source>
        <dbReference type="ARBA" id="ARBA00023125"/>
    </source>
</evidence>
<evidence type="ECO:0000256" key="4">
    <source>
        <dbReference type="PROSITE-ProRule" id="PRU00335"/>
    </source>
</evidence>
<keyword evidence="1" id="KW-0805">Transcription regulation</keyword>
<feature type="DNA-binding region" description="H-T-H motif" evidence="4">
    <location>
        <begin position="27"/>
        <end position="46"/>
    </location>
</feature>
<dbReference type="SUPFAM" id="SSF48498">
    <property type="entry name" value="Tetracyclin repressor-like, C-terminal domain"/>
    <property type="match status" value="1"/>
</dbReference>
<evidence type="ECO:0000256" key="3">
    <source>
        <dbReference type="ARBA" id="ARBA00023163"/>
    </source>
</evidence>
<keyword evidence="7" id="KW-1185">Reference proteome</keyword>
<proteinExistence type="predicted"/>
<evidence type="ECO:0000256" key="1">
    <source>
        <dbReference type="ARBA" id="ARBA00023015"/>
    </source>
</evidence>
<dbReference type="InterPro" id="IPR036271">
    <property type="entry name" value="Tet_transcr_reg_TetR-rel_C_sf"/>
</dbReference>
<dbReference type="AlphaFoldDB" id="A0A378JRK9"/>
<keyword evidence="3" id="KW-0804">Transcription</keyword>
<dbReference type="InterPro" id="IPR001647">
    <property type="entry name" value="HTH_TetR"/>
</dbReference>
<dbReference type="EMBL" id="UGNV01000006">
    <property type="protein sequence ID" value="STX55798.1"/>
    <property type="molecule type" value="Genomic_DNA"/>
</dbReference>
<protein>
    <submittedName>
        <fullName evidence="6">TetR family transcriptional regulator</fullName>
    </submittedName>
</protein>
<evidence type="ECO:0000313" key="7">
    <source>
        <dbReference type="Proteomes" id="UP000254968"/>
    </source>
</evidence>
<dbReference type="PRINTS" id="PR00455">
    <property type="entry name" value="HTHTETR"/>
</dbReference>
<evidence type="ECO:0000259" key="5">
    <source>
        <dbReference type="PROSITE" id="PS50977"/>
    </source>
</evidence>
<dbReference type="PANTHER" id="PTHR47506:SF1">
    <property type="entry name" value="HTH-TYPE TRANSCRIPTIONAL REGULATOR YJDC"/>
    <property type="match status" value="1"/>
</dbReference>
<dbReference type="PANTHER" id="PTHR47506">
    <property type="entry name" value="TRANSCRIPTIONAL REGULATORY PROTEIN"/>
    <property type="match status" value="1"/>
</dbReference>
<evidence type="ECO:0000313" key="6">
    <source>
        <dbReference type="EMBL" id="STX55798.1"/>
    </source>
</evidence>
<dbReference type="Proteomes" id="UP000254968">
    <property type="component" value="Unassembled WGS sequence"/>
</dbReference>
<dbReference type="InterPro" id="IPR009057">
    <property type="entry name" value="Homeodomain-like_sf"/>
</dbReference>